<proteinExistence type="predicted"/>
<protein>
    <submittedName>
        <fullName evidence="1">Uncharacterized protein</fullName>
    </submittedName>
</protein>
<evidence type="ECO:0000313" key="1">
    <source>
        <dbReference type="EMBL" id="KAH3864191.1"/>
    </source>
</evidence>
<reference evidence="1" key="2">
    <citation type="submission" date="2020-11" db="EMBL/GenBank/DDBJ databases">
        <authorList>
            <person name="McCartney M.A."/>
            <person name="Auch B."/>
            <person name="Kono T."/>
            <person name="Mallez S."/>
            <person name="Becker A."/>
            <person name="Gohl D.M."/>
            <person name="Silverstein K.A.T."/>
            <person name="Koren S."/>
            <person name="Bechman K.B."/>
            <person name="Herman A."/>
            <person name="Abrahante J.E."/>
            <person name="Garbe J."/>
        </authorList>
    </citation>
    <scope>NUCLEOTIDE SEQUENCE</scope>
    <source>
        <strain evidence="1">Duluth1</strain>
        <tissue evidence="1">Whole animal</tissue>
    </source>
</reference>
<dbReference type="AlphaFoldDB" id="A0A9D4LWK3"/>
<keyword evidence="2" id="KW-1185">Reference proteome</keyword>
<evidence type="ECO:0000313" key="2">
    <source>
        <dbReference type="Proteomes" id="UP000828390"/>
    </source>
</evidence>
<reference evidence="1" key="1">
    <citation type="journal article" date="2019" name="bioRxiv">
        <title>The Genome of the Zebra Mussel, Dreissena polymorpha: A Resource for Invasive Species Research.</title>
        <authorList>
            <person name="McCartney M.A."/>
            <person name="Auch B."/>
            <person name="Kono T."/>
            <person name="Mallez S."/>
            <person name="Zhang Y."/>
            <person name="Obille A."/>
            <person name="Becker A."/>
            <person name="Abrahante J.E."/>
            <person name="Garbe J."/>
            <person name="Badalamenti J.P."/>
            <person name="Herman A."/>
            <person name="Mangelson H."/>
            <person name="Liachko I."/>
            <person name="Sullivan S."/>
            <person name="Sone E.D."/>
            <person name="Koren S."/>
            <person name="Silverstein K.A.T."/>
            <person name="Beckman K.B."/>
            <person name="Gohl D.M."/>
        </authorList>
    </citation>
    <scope>NUCLEOTIDE SEQUENCE</scope>
    <source>
        <strain evidence="1">Duluth1</strain>
        <tissue evidence="1">Whole animal</tissue>
    </source>
</reference>
<name>A0A9D4LWK3_DREPO</name>
<comment type="caution">
    <text evidence="1">The sequence shown here is derived from an EMBL/GenBank/DDBJ whole genome shotgun (WGS) entry which is preliminary data.</text>
</comment>
<dbReference type="EMBL" id="JAIWYP010000002">
    <property type="protein sequence ID" value="KAH3864191.1"/>
    <property type="molecule type" value="Genomic_DNA"/>
</dbReference>
<organism evidence="1 2">
    <name type="scientific">Dreissena polymorpha</name>
    <name type="common">Zebra mussel</name>
    <name type="synonym">Mytilus polymorpha</name>
    <dbReference type="NCBI Taxonomy" id="45954"/>
    <lineage>
        <taxon>Eukaryota</taxon>
        <taxon>Metazoa</taxon>
        <taxon>Spiralia</taxon>
        <taxon>Lophotrochozoa</taxon>
        <taxon>Mollusca</taxon>
        <taxon>Bivalvia</taxon>
        <taxon>Autobranchia</taxon>
        <taxon>Heteroconchia</taxon>
        <taxon>Euheterodonta</taxon>
        <taxon>Imparidentia</taxon>
        <taxon>Neoheterodontei</taxon>
        <taxon>Myida</taxon>
        <taxon>Dreissenoidea</taxon>
        <taxon>Dreissenidae</taxon>
        <taxon>Dreissena</taxon>
    </lineage>
</organism>
<accession>A0A9D4LWK3</accession>
<dbReference type="Proteomes" id="UP000828390">
    <property type="component" value="Unassembled WGS sequence"/>
</dbReference>
<sequence>MHGRQRFLFHALNGKSSRENVISIYMYCKLRFLKIHIAVSTTTIKRIRYGEVYYNPLNISTNASMSSSVS</sequence>
<gene>
    <name evidence="1" type="ORF">DPMN_027207</name>
</gene>